<dbReference type="AlphaFoldDB" id="A0A3N0AFM3"/>
<accession>A0A3N0AFM3</accession>
<sequence length="282" mass="32105">MNDRDRKPSSHAHASHATPISAETAVELERLRTRLSDVIFEIDDIELQINPAIKRDYAVKIACFENDLLKADIEARRAKRKLAIARAQANRGESIAEDLIESVLQDEFASWEASLKEHLDDYLKRPEERASTRAISTHDSRELKRLHRLLIKRLHPDTNIGHEEECERFFLLAQAAYENGDIDLMRSVEAATTHLGSGGRAPETEDEAQAEIAIVQARIDIAQGKLHVLKTSNPYALKEKLDDAQWVAETVMDLKERTAQHRRARDYYLDEYGSLKEGGCRE</sequence>
<gene>
    <name evidence="2" type="ORF">DMP07_03140</name>
</gene>
<keyword evidence="3" id="KW-1185">Reference proteome</keyword>
<evidence type="ECO:0000313" key="2">
    <source>
        <dbReference type="EMBL" id="RNL20598.1"/>
    </source>
</evidence>
<reference evidence="3" key="1">
    <citation type="submission" date="2018-05" db="EMBL/GenBank/DDBJ databases">
        <title>Genome Sequencing of selected type strains of the family Eggerthellaceae.</title>
        <authorList>
            <person name="Danylec N."/>
            <person name="Stoll D.A."/>
            <person name="Doetsch A."/>
            <person name="Huch M."/>
        </authorList>
    </citation>
    <scope>NUCLEOTIDE SEQUENCE [LARGE SCALE GENOMIC DNA]</scope>
    <source>
        <strain evidence="3">DSM 17537</strain>
    </source>
</reference>
<evidence type="ECO:0000313" key="3">
    <source>
        <dbReference type="Proteomes" id="UP000267368"/>
    </source>
</evidence>
<evidence type="ECO:0008006" key="4">
    <source>
        <dbReference type="Google" id="ProtNLM"/>
    </source>
</evidence>
<dbReference type="Proteomes" id="UP000267368">
    <property type="component" value="Unassembled WGS sequence"/>
</dbReference>
<feature type="coiled-coil region" evidence="1">
    <location>
        <begin position="28"/>
        <end position="88"/>
    </location>
</feature>
<evidence type="ECO:0000256" key="1">
    <source>
        <dbReference type="SAM" id="Coils"/>
    </source>
</evidence>
<protein>
    <recommendedName>
        <fullName evidence="4">Molecular chaperone DnaJ</fullName>
    </recommendedName>
</protein>
<dbReference type="InterPro" id="IPR036869">
    <property type="entry name" value="J_dom_sf"/>
</dbReference>
<proteinExistence type="predicted"/>
<dbReference type="OrthoDB" id="3199541at2"/>
<comment type="caution">
    <text evidence="2">The sequence shown here is derived from an EMBL/GenBank/DDBJ whole genome shotgun (WGS) entry which is preliminary data.</text>
</comment>
<name>A0A3N0AFM3_9ACTN</name>
<organism evidence="2 3">
    <name type="scientific">Slackia faecicanis</name>
    <dbReference type="NCBI Taxonomy" id="255723"/>
    <lineage>
        <taxon>Bacteria</taxon>
        <taxon>Bacillati</taxon>
        <taxon>Actinomycetota</taxon>
        <taxon>Coriobacteriia</taxon>
        <taxon>Eggerthellales</taxon>
        <taxon>Eggerthellaceae</taxon>
        <taxon>Slackia</taxon>
    </lineage>
</organism>
<keyword evidence="1" id="KW-0175">Coiled coil</keyword>
<dbReference type="EMBL" id="QICB01000002">
    <property type="protein sequence ID" value="RNL20598.1"/>
    <property type="molecule type" value="Genomic_DNA"/>
</dbReference>
<dbReference type="InterPro" id="IPR001623">
    <property type="entry name" value="DnaJ_domain"/>
</dbReference>
<dbReference type="SUPFAM" id="SSF46565">
    <property type="entry name" value="Chaperone J-domain"/>
    <property type="match status" value="1"/>
</dbReference>
<dbReference type="CDD" id="cd06257">
    <property type="entry name" value="DnaJ"/>
    <property type="match status" value="1"/>
</dbReference>
<dbReference type="RefSeq" id="WP_123197699.1">
    <property type="nucleotide sequence ID" value="NZ_QICB01000002.1"/>
</dbReference>